<sequence>MLNNKEIGTSVQEVSDNVDDQTEEDEGNNNNESINAPSNADEFSALETNRKWYEQQSECCPTQLLLLERIRDLAAKKEDLQWYREQIITE</sequence>
<comment type="caution">
    <text evidence="2">The sequence shown here is derived from an EMBL/GenBank/DDBJ whole genome shotgun (WGS) entry which is preliminary data.</text>
</comment>
<evidence type="ECO:0000313" key="3">
    <source>
        <dbReference type="Proteomes" id="UP000887159"/>
    </source>
</evidence>
<proteinExistence type="predicted"/>
<gene>
    <name evidence="2" type="primary">NCL1_02662</name>
    <name evidence="2" type="ORF">TNCV_4646211</name>
</gene>
<keyword evidence="3" id="KW-1185">Reference proteome</keyword>
<organism evidence="2 3">
    <name type="scientific">Trichonephila clavipes</name>
    <name type="common">Golden silk orbweaver</name>
    <name type="synonym">Nephila clavipes</name>
    <dbReference type="NCBI Taxonomy" id="2585209"/>
    <lineage>
        <taxon>Eukaryota</taxon>
        <taxon>Metazoa</taxon>
        <taxon>Ecdysozoa</taxon>
        <taxon>Arthropoda</taxon>
        <taxon>Chelicerata</taxon>
        <taxon>Arachnida</taxon>
        <taxon>Araneae</taxon>
        <taxon>Araneomorphae</taxon>
        <taxon>Entelegynae</taxon>
        <taxon>Araneoidea</taxon>
        <taxon>Nephilidae</taxon>
        <taxon>Trichonephila</taxon>
    </lineage>
</organism>
<dbReference type="EMBL" id="BMAU01021353">
    <property type="protein sequence ID" value="GFY19445.1"/>
    <property type="molecule type" value="Genomic_DNA"/>
</dbReference>
<evidence type="ECO:0000256" key="1">
    <source>
        <dbReference type="SAM" id="MobiDB-lite"/>
    </source>
</evidence>
<name>A0A8X6VSA9_TRICX</name>
<feature type="compositionally biased region" description="Acidic residues" evidence="1">
    <location>
        <begin position="16"/>
        <end position="27"/>
    </location>
</feature>
<reference evidence="2" key="1">
    <citation type="submission" date="2020-08" db="EMBL/GenBank/DDBJ databases">
        <title>Multicomponent nature underlies the extraordinary mechanical properties of spider dragline silk.</title>
        <authorList>
            <person name="Kono N."/>
            <person name="Nakamura H."/>
            <person name="Mori M."/>
            <person name="Yoshida Y."/>
            <person name="Ohtoshi R."/>
            <person name="Malay A.D."/>
            <person name="Moran D.A.P."/>
            <person name="Tomita M."/>
            <person name="Numata K."/>
            <person name="Arakawa K."/>
        </authorList>
    </citation>
    <scope>NUCLEOTIDE SEQUENCE</scope>
</reference>
<accession>A0A8X6VSA9</accession>
<protein>
    <submittedName>
        <fullName evidence="2">Uncharacterized protein</fullName>
    </submittedName>
</protein>
<evidence type="ECO:0000313" key="2">
    <source>
        <dbReference type="EMBL" id="GFY19445.1"/>
    </source>
</evidence>
<feature type="region of interest" description="Disordered" evidence="1">
    <location>
        <begin position="1"/>
        <end position="43"/>
    </location>
</feature>
<dbReference type="AlphaFoldDB" id="A0A8X6VSA9"/>
<dbReference type="Proteomes" id="UP000887159">
    <property type="component" value="Unassembled WGS sequence"/>
</dbReference>
<feature type="compositionally biased region" description="Polar residues" evidence="1">
    <location>
        <begin position="1"/>
        <end position="15"/>
    </location>
</feature>